<dbReference type="EMBL" id="MCGT01000037">
    <property type="protein sequence ID" value="ORX46528.1"/>
    <property type="molecule type" value="Genomic_DNA"/>
</dbReference>
<dbReference type="AlphaFoldDB" id="A0A1X2G6S1"/>
<evidence type="ECO:0000313" key="3">
    <source>
        <dbReference type="Proteomes" id="UP000242146"/>
    </source>
</evidence>
<gene>
    <name evidence="2" type="ORF">DM01DRAFT_1410585</name>
</gene>
<evidence type="ECO:0000256" key="1">
    <source>
        <dbReference type="SAM" id="Phobius"/>
    </source>
</evidence>
<evidence type="ECO:0000313" key="2">
    <source>
        <dbReference type="EMBL" id="ORX46528.1"/>
    </source>
</evidence>
<keyword evidence="3" id="KW-1185">Reference proteome</keyword>
<feature type="transmembrane region" description="Helical" evidence="1">
    <location>
        <begin position="58"/>
        <end position="78"/>
    </location>
</feature>
<sequence length="79" mass="9388">MAMIKILERKTTTKRRTTRRNLRRRLNPSVKVMAIVCVPFTAVVVIIIEMAWSSQHTIEHFCLWYPSTIFPFSFNFFLP</sequence>
<proteinExistence type="predicted"/>
<protein>
    <submittedName>
        <fullName evidence="2">Uncharacterized protein</fullName>
    </submittedName>
</protein>
<keyword evidence="1" id="KW-1133">Transmembrane helix</keyword>
<reference evidence="2 3" key="1">
    <citation type="submission" date="2016-07" db="EMBL/GenBank/DDBJ databases">
        <title>Pervasive Adenine N6-methylation of Active Genes in Fungi.</title>
        <authorList>
            <consortium name="DOE Joint Genome Institute"/>
            <person name="Mondo S.J."/>
            <person name="Dannebaum R.O."/>
            <person name="Kuo R.C."/>
            <person name="Labutti K."/>
            <person name="Haridas S."/>
            <person name="Kuo A."/>
            <person name="Salamov A."/>
            <person name="Ahrendt S.R."/>
            <person name="Lipzen A."/>
            <person name="Sullivan W."/>
            <person name="Andreopoulos W.B."/>
            <person name="Clum A."/>
            <person name="Lindquist E."/>
            <person name="Daum C."/>
            <person name="Ramamoorthy G.K."/>
            <person name="Gryganskyi A."/>
            <person name="Culley D."/>
            <person name="Magnuson J.K."/>
            <person name="James T.Y."/>
            <person name="O'Malley M.A."/>
            <person name="Stajich J.E."/>
            <person name="Spatafora J.W."/>
            <person name="Visel A."/>
            <person name="Grigoriev I.V."/>
        </authorList>
    </citation>
    <scope>NUCLEOTIDE SEQUENCE [LARGE SCALE GENOMIC DNA]</scope>
    <source>
        <strain evidence="2 3">NRRL 3301</strain>
    </source>
</reference>
<organism evidence="2 3">
    <name type="scientific">Hesseltinella vesiculosa</name>
    <dbReference type="NCBI Taxonomy" id="101127"/>
    <lineage>
        <taxon>Eukaryota</taxon>
        <taxon>Fungi</taxon>
        <taxon>Fungi incertae sedis</taxon>
        <taxon>Mucoromycota</taxon>
        <taxon>Mucoromycotina</taxon>
        <taxon>Mucoromycetes</taxon>
        <taxon>Mucorales</taxon>
        <taxon>Cunninghamellaceae</taxon>
        <taxon>Hesseltinella</taxon>
    </lineage>
</organism>
<name>A0A1X2G6S1_9FUNG</name>
<comment type="caution">
    <text evidence="2">The sequence shown here is derived from an EMBL/GenBank/DDBJ whole genome shotgun (WGS) entry which is preliminary data.</text>
</comment>
<keyword evidence="1" id="KW-0812">Transmembrane</keyword>
<dbReference type="Proteomes" id="UP000242146">
    <property type="component" value="Unassembled WGS sequence"/>
</dbReference>
<keyword evidence="1" id="KW-0472">Membrane</keyword>
<accession>A0A1X2G6S1</accession>
<feature type="transmembrane region" description="Helical" evidence="1">
    <location>
        <begin position="32"/>
        <end position="52"/>
    </location>
</feature>